<dbReference type="InterPro" id="IPR036264">
    <property type="entry name" value="Bact_exopeptidase_dim_dom"/>
</dbReference>
<keyword evidence="5" id="KW-1185">Reference proteome</keyword>
<feature type="domain" description="Peptidase M20 dimerisation" evidence="3">
    <location>
        <begin position="168"/>
        <end position="269"/>
    </location>
</feature>
<dbReference type="SUPFAM" id="SSF53187">
    <property type="entry name" value="Zn-dependent exopeptidases"/>
    <property type="match status" value="1"/>
</dbReference>
<dbReference type="RefSeq" id="WP_265424824.1">
    <property type="nucleotide sequence ID" value="NZ_JAPFPW010000008.1"/>
</dbReference>
<sequence>METWKEKDFLSLLKPLMAACGPTGNEAPRRVVLGQRLASMGIPFTVDGAGNLEVIFSHKQKTAPVVMDAHMDVVGPGGGELQIEEERLCGPGVADNLAAVSFLIMLAAGVHSKRLLLNRPLRLLFSTGEEGEGNLKGIRHYLSRSDFLPHAFFCLDLGMESFSLSAVGCRRYRVSVRGPGGHSWEDWGQKNAISELIAFLQKAVDIADTPPGAVHRRLTSNIGTIGGGEGINAIARKARALFEFRSTDPLLLKTADRKLRTLAKKAALEIQIDPAGHRPAAIAVKPDFLSNILTEAAAETGFSIREKPISSNANASLEAGWPSATFGICRCGHIHRPDEFLLRKSLETGWRFLIRILIKADVLKGMA</sequence>
<comment type="caution">
    <text evidence="4">The sequence shown here is derived from an EMBL/GenBank/DDBJ whole genome shotgun (WGS) entry which is preliminary data.</text>
</comment>
<evidence type="ECO:0000256" key="1">
    <source>
        <dbReference type="ARBA" id="ARBA00022723"/>
    </source>
</evidence>
<evidence type="ECO:0000313" key="4">
    <source>
        <dbReference type="EMBL" id="MCW7753954.1"/>
    </source>
</evidence>
<dbReference type="Pfam" id="PF07687">
    <property type="entry name" value="M20_dimer"/>
    <property type="match status" value="1"/>
</dbReference>
<keyword evidence="2" id="KW-0378">Hydrolase</keyword>
<protein>
    <submittedName>
        <fullName evidence="4">M20/M25/M40 family metallo-hydrolase</fullName>
    </submittedName>
</protein>
<dbReference type="Gene3D" id="3.30.70.360">
    <property type="match status" value="1"/>
</dbReference>
<organism evidence="4 5">
    <name type="scientific">Desulfobotulus pelophilus</name>
    <dbReference type="NCBI Taxonomy" id="2823377"/>
    <lineage>
        <taxon>Bacteria</taxon>
        <taxon>Pseudomonadati</taxon>
        <taxon>Thermodesulfobacteriota</taxon>
        <taxon>Desulfobacteria</taxon>
        <taxon>Desulfobacterales</taxon>
        <taxon>Desulfobacteraceae</taxon>
        <taxon>Desulfobotulus</taxon>
    </lineage>
</organism>
<reference evidence="4 5" key="1">
    <citation type="submission" date="2022-11" db="EMBL/GenBank/DDBJ databases">
        <title>Desulfobotulus tamanensis H1 sp. nov. - anaerobic, alkaliphilic, sulphate reducing bacterium isolated from terrestrial mud volcano.</title>
        <authorList>
            <person name="Frolova A."/>
            <person name="Merkel A.Y."/>
            <person name="Slobodkin A.I."/>
        </authorList>
    </citation>
    <scope>NUCLEOTIDE SEQUENCE [LARGE SCALE GENOMIC DNA]</scope>
    <source>
        <strain evidence="4 5">H1</strain>
    </source>
</reference>
<evidence type="ECO:0000256" key="2">
    <source>
        <dbReference type="ARBA" id="ARBA00022801"/>
    </source>
</evidence>
<dbReference type="InterPro" id="IPR002933">
    <property type="entry name" value="Peptidase_M20"/>
</dbReference>
<name>A0ABT3N912_9BACT</name>
<dbReference type="Gene3D" id="3.40.630.10">
    <property type="entry name" value="Zn peptidases"/>
    <property type="match status" value="1"/>
</dbReference>
<proteinExistence type="predicted"/>
<accession>A0ABT3N912</accession>
<keyword evidence="1" id="KW-0479">Metal-binding</keyword>
<dbReference type="InterPro" id="IPR050072">
    <property type="entry name" value="Peptidase_M20A"/>
</dbReference>
<dbReference type="InterPro" id="IPR011650">
    <property type="entry name" value="Peptidase_M20_dimer"/>
</dbReference>
<dbReference type="Pfam" id="PF01546">
    <property type="entry name" value="Peptidase_M20"/>
    <property type="match status" value="1"/>
</dbReference>
<dbReference type="EMBL" id="JAPFPW010000008">
    <property type="protein sequence ID" value="MCW7753954.1"/>
    <property type="molecule type" value="Genomic_DNA"/>
</dbReference>
<dbReference type="Proteomes" id="UP001209681">
    <property type="component" value="Unassembled WGS sequence"/>
</dbReference>
<evidence type="ECO:0000313" key="5">
    <source>
        <dbReference type="Proteomes" id="UP001209681"/>
    </source>
</evidence>
<dbReference type="PANTHER" id="PTHR43808">
    <property type="entry name" value="ACETYLORNITHINE DEACETYLASE"/>
    <property type="match status" value="1"/>
</dbReference>
<evidence type="ECO:0000259" key="3">
    <source>
        <dbReference type="Pfam" id="PF07687"/>
    </source>
</evidence>
<dbReference type="SUPFAM" id="SSF55031">
    <property type="entry name" value="Bacterial exopeptidase dimerisation domain"/>
    <property type="match status" value="1"/>
</dbReference>
<gene>
    <name evidence="4" type="ORF">OOT00_08145</name>
</gene>
<dbReference type="PANTHER" id="PTHR43808:SF17">
    <property type="entry name" value="PEPTIDASE M20"/>
    <property type="match status" value="1"/>
</dbReference>